<proteinExistence type="predicted"/>
<sequence>MPAESTRTVPPASAAAGRVGPVPDAAEDWNRPVRTAPAAGPAEDGGPALVVDVDGFEGPLDLLLSLARAQKVDLARISILALAEQYLAFVEAARETRLELAADYLVMAAWLAYLKSRLLLPSPPSDDQPSGEELAAALAFRLQRLEAMRAAAGALMERRRLGREVFARGRPEAVAVDRQDVWQASLYDLLTAYAGLRQRQMVTTVRVARRQVWALADARVILERLVGRIADWTPIVTFLGAYLSPEMRATVIASSFSASLELVREGKLEIRQAEAFEPLFIRTPPAPRDEPARGSE</sequence>
<dbReference type="RefSeq" id="WP_261970719.1">
    <property type="nucleotide sequence ID" value="NZ_JAHHZF010000012.1"/>
</dbReference>
<dbReference type="AlphaFoldDB" id="A0A947D6X4"/>
<gene>
    <name evidence="3" type="ORF">KL771_22245</name>
</gene>
<comment type="caution">
    <text evidence="3">The sequence shown here is derived from an EMBL/GenBank/DDBJ whole genome shotgun (WGS) entry which is preliminary data.</text>
</comment>
<dbReference type="Proteomes" id="UP000766595">
    <property type="component" value="Unassembled WGS sequence"/>
</dbReference>
<dbReference type="InterPro" id="IPR003768">
    <property type="entry name" value="ScpA"/>
</dbReference>
<dbReference type="PANTHER" id="PTHR33969:SF2">
    <property type="entry name" value="SEGREGATION AND CONDENSATION PROTEIN A"/>
    <property type="match status" value="1"/>
</dbReference>
<dbReference type="EMBL" id="JAHHZF010000012">
    <property type="protein sequence ID" value="MBT9292200.1"/>
    <property type="molecule type" value="Genomic_DNA"/>
</dbReference>
<evidence type="ECO:0000313" key="3">
    <source>
        <dbReference type="EMBL" id="MBT9292200.1"/>
    </source>
</evidence>
<reference evidence="3 4" key="1">
    <citation type="submission" date="2021-06" db="EMBL/GenBank/DDBJ databases">
        <authorList>
            <person name="Grouzdev D.S."/>
            <person name="Koziaeva V."/>
        </authorList>
    </citation>
    <scope>NUCLEOTIDE SEQUENCE [LARGE SCALE GENOMIC DNA]</scope>
    <source>
        <strain evidence="3 4">22</strain>
    </source>
</reference>
<feature type="region of interest" description="Disordered" evidence="2">
    <location>
        <begin position="1"/>
        <end position="44"/>
    </location>
</feature>
<organism evidence="3 4">
    <name type="scientific">Prosthecodimorpha staleyi</name>
    <dbReference type="NCBI Taxonomy" id="2840188"/>
    <lineage>
        <taxon>Bacteria</taxon>
        <taxon>Pseudomonadati</taxon>
        <taxon>Pseudomonadota</taxon>
        <taxon>Alphaproteobacteria</taxon>
        <taxon>Hyphomicrobiales</taxon>
        <taxon>Ancalomicrobiaceae</taxon>
        <taxon>Prosthecodimorpha</taxon>
    </lineage>
</organism>
<protein>
    <recommendedName>
        <fullName evidence="1">Segregation and condensation protein A</fullName>
    </recommendedName>
</protein>
<name>A0A947D6X4_9HYPH</name>
<evidence type="ECO:0000256" key="1">
    <source>
        <dbReference type="ARBA" id="ARBA00044777"/>
    </source>
</evidence>
<evidence type="ECO:0000313" key="4">
    <source>
        <dbReference type="Proteomes" id="UP000766595"/>
    </source>
</evidence>
<dbReference type="PANTHER" id="PTHR33969">
    <property type="entry name" value="SEGREGATION AND CONDENSATION PROTEIN A"/>
    <property type="match status" value="1"/>
</dbReference>
<accession>A0A947D6X4</accession>
<dbReference type="Gene3D" id="6.10.250.2410">
    <property type="match status" value="1"/>
</dbReference>
<keyword evidence="4" id="KW-1185">Reference proteome</keyword>
<dbReference type="Pfam" id="PF02616">
    <property type="entry name" value="SMC_ScpA"/>
    <property type="match status" value="1"/>
</dbReference>
<evidence type="ECO:0000256" key="2">
    <source>
        <dbReference type="SAM" id="MobiDB-lite"/>
    </source>
</evidence>